<dbReference type="InParanoid" id="G8ZNQ7"/>
<dbReference type="GeneID" id="11503461"/>
<evidence type="ECO:0000256" key="1">
    <source>
        <dbReference type="ARBA" id="ARBA00005500"/>
    </source>
</evidence>
<dbReference type="RefSeq" id="XP_003679462.1">
    <property type="nucleotide sequence ID" value="XM_003679414.1"/>
</dbReference>
<keyword evidence="8" id="KW-1185">Reference proteome</keyword>
<dbReference type="GO" id="GO:0005789">
    <property type="term" value="C:endoplasmic reticulum membrane"/>
    <property type="evidence" value="ECO:0007669"/>
    <property type="project" value="UniProtKB-SubCell"/>
</dbReference>
<dbReference type="Proteomes" id="UP000005627">
    <property type="component" value="Chromosome 2"/>
</dbReference>
<keyword evidence="3 6" id="KW-0256">Endoplasmic reticulum</keyword>
<comment type="function">
    <text evidence="6">Interacts with target proteins during translocation into the lumen of the endoplasmic reticulum. Protects unfolded target proteins against degradation and facilitate correct glycosylation.</text>
</comment>
<comment type="subcellular location">
    <subcellularLocation>
        <location evidence="6">Membrane</location>
        <topology evidence="6">Single-pass membrane protein</topology>
    </subcellularLocation>
    <subcellularLocation>
        <location evidence="6">Endoplasmic reticulum membrane</location>
        <topology evidence="6">Single-pass membrane protein</topology>
    </subcellularLocation>
</comment>
<evidence type="ECO:0000313" key="7">
    <source>
        <dbReference type="EMBL" id="CCE90251.1"/>
    </source>
</evidence>
<evidence type="ECO:0000256" key="4">
    <source>
        <dbReference type="ARBA" id="ARBA00022989"/>
    </source>
</evidence>
<accession>G8ZNQ7</accession>
<evidence type="ECO:0000256" key="6">
    <source>
        <dbReference type="RuleBase" id="RU364120"/>
    </source>
</evidence>
<keyword evidence="5 6" id="KW-0472">Membrane</keyword>
<evidence type="ECO:0000256" key="2">
    <source>
        <dbReference type="ARBA" id="ARBA00022692"/>
    </source>
</evidence>
<dbReference type="GO" id="GO:0009306">
    <property type="term" value="P:protein secretion"/>
    <property type="evidence" value="ECO:0007669"/>
    <property type="project" value="EnsemblFungi"/>
</dbReference>
<proteinExistence type="inferred from homology"/>
<reference evidence="7 8" key="1">
    <citation type="journal article" date="2011" name="Proc. Natl. Acad. Sci. U.S.A.">
        <title>Evolutionary erosion of yeast sex chromosomes by mating-type switching accidents.</title>
        <authorList>
            <person name="Gordon J.L."/>
            <person name="Armisen D."/>
            <person name="Proux-Wera E."/>
            <person name="Oheigeartaigh S.S."/>
            <person name="Byrne K.P."/>
            <person name="Wolfe K.H."/>
        </authorList>
    </citation>
    <scope>NUCLEOTIDE SEQUENCE [LARGE SCALE GENOMIC DNA]</scope>
    <source>
        <strain evidence="8">ATCC 10662 / CBS 1146 / NBRC 0425 / NCYC 2629 / NRRL Y-866</strain>
    </source>
</reference>
<keyword evidence="2 6" id="KW-0812">Transmembrane</keyword>
<dbReference type="HOGENOM" id="CLU_182424_0_1_1"/>
<comment type="similarity">
    <text evidence="1 6">Belongs to the RAMP4 family.</text>
</comment>
<dbReference type="EMBL" id="HE616743">
    <property type="protein sequence ID" value="CCE90251.1"/>
    <property type="molecule type" value="Genomic_DNA"/>
</dbReference>
<feature type="transmembrane region" description="Helical" evidence="6">
    <location>
        <begin position="44"/>
        <end position="64"/>
    </location>
</feature>
<organism evidence="7 8">
    <name type="scientific">Torulaspora delbrueckii</name>
    <name type="common">Yeast</name>
    <name type="synonym">Candida colliculosa</name>
    <dbReference type="NCBI Taxonomy" id="4950"/>
    <lineage>
        <taxon>Eukaryota</taxon>
        <taxon>Fungi</taxon>
        <taxon>Dikarya</taxon>
        <taxon>Ascomycota</taxon>
        <taxon>Saccharomycotina</taxon>
        <taxon>Saccharomycetes</taxon>
        <taxon>Saccharomycetales</taxon>
        <taxon>Saccharomycetaceae</taxon>
        <taxon>Torulaspora</taxon>
    </lineage>
</organism>
<sequence length="65" mass="7527">MAVQTPKQRLANERFARRNEKYRKFGQKKSKDETKSTFAVSRPWLLLLAFLLVGGGIIELISYLL</sequence>
<dbReference type="FunCoup" id="G8ZNQ7">
    <property type="interactions" value="43"/>
</dbReference>
<evidence type="ECO:0000256" key="3">
    <source>
        <dbReference type="ARBA" id="ARBA00022824"/>
    </source>
</evidence>
<protein>
    <recommendedName>
        <fullName evidence="6">Stress-associated endoplasmic reticulum protein</fullName>
    </recommendedName>
</protein>
<dbReference type="AlphaFoldDB" id="G8ZNQ7"/>
<gene>
    <name evidence="7" type="primary">TDEL0B01220</name>
    <name evidence="7" type="ORF">TDEL_0B01220</name>
</gene>
<dbReference type="Pfam" id="PF06624">
    <property type="entry name" value="RAMP4"/>
    <property type="match status" value="1"/>
</dbReference>
<dbReference type="eggNOG" id="ENOG502SDGZ">
    <property type="taxonomic scope" value="Eukaryota"/>
</dbReference>
<dbReference type="OrthoDB" id="16679at2759"/>
<keyword evidence="4 6" id="KW-1133">Transmembrane helix</keyword>
<dbReference type="InterPro" id="IPR010580">
    <property type="entry name" value="ER_stress-assoc"/>
</dbReference>
<dbReference type="KEGG" id="tdl:TDEL_0B01220"/>
<evidence type="ECO:0000256" key="5">
    <source>
        <dbReference type="ARBA" id="ARBA00023136"/>
    </source>
</evidence>
<evidence type="ECO:0000313" key="8">
    <source>
        <dbReference type="Proteomes" id="UP000005627"/>
    </source>
</evidence>
<name>G8ZNQ7_TORDE</name>